<dbReference type="InParanoid" id="A0A259U3T6"/>
<dbReference type="Gene3D" id="3.40.1090.10">
    <property type="entry name" value="Cytosolic phospholipase A2 catalytic domain"/>
    <property type="match status" value="1"/>
</dbReference>
<sequence>MALTGGGARAAYQAGVLKGLAAMFPEHRPRILTGVSAGGLNAAFLANNSEMAYGDAVERLIQIWREIRADEVFDLGGPGVMSSIAQFMRRPDEIEPPARGGILNTAPLHAFVERHLGPIGEPIRGIQNAVDSGALHAFALTTTSYTTGQSVTWVQGDGFEPWDRPMRRAVRTHIQPEHVLASAALPFFFPAVKIDDAGMGPGWYGDGGIRLTAPLSPALHLGADKVLVITTRYARSAREAAEHEVEAYPPPSQVLSVLMNAVFLDVIDRDAQTLHRINELIQAIPPEHREGFRPVDLHVIRPSEDIAKLAAGIDPKLPRRMELLTRRLGAQESQSPDWLSMLLFEDEYVHRLIEIGEADARAQQAEIAAFLGEETAPQPLAGAVVLDP</sequence>
<feature type="short sequence motif" description="DGA/G" evidence="4">
    <location>
        <begin position="206"/>
        <end position="208"/>
    </location>
</feature>
<protein>
    <recommendedName>
        <fullName evidence="5">PNPLA domain-containing protein</fullName>
    </recommendedName>
</protein>
<evidence type="ECO:0000256" key="2">
    <source>
        <dbReference type="ARBA" id="ARBA00022963"/>
    </source>
</evidence>
<keyword evidence="3 4" id="KW-0443">Lipid metabolism</keyword>
<dbReference type="GO" id="GO:0016787">
    <property type="term" value="F:hydrolase activity"/>
    <property type="evidence" value="ECO:0007669"/>
    <property type="project" value="UniProtKB-UniRule"/>
</dbReference>
<evidence type="ECO:0000256" key="1">
    <source>
        <dbReference type="ARBA" id="ARBA00022801"/>
    </source>
</evidence>
<dbReference type="Pfam" id="PF01734">
    <property type="entry name" value="Patatin"/>
    <property type="match status" value="1"/>
</dbReference>
<feature type="short sequence motif" description="GXSXG" evidence="4">
    <location>
        <begin position="34"/>
        <end position="38"/>
    </location>
</feature>
<dbReference type="PANTHER" id="PTHR14226:SF57">
    <property type="entry name" value="BLR7027 PROTEIN"/>
    <property type="match status" value="1"/>
</dbReference>
<accession>A0A259U3T6</accession>
<dbReference type="InterPro" id="IPR050301">
    <property type="entry name" value="NTE"/>
</dbReference>
<evidence type="ECO:0000313" key="6">
    <source>
        <dbReference type="EMBL" id="OZC04676.1"/>
    </source>
</evidence>
<keyword evidence="2 4" id="KW-0442">Lipid degradation</keyword>
<feature type="active site" description="Proton acceptor" evidence="4">
    <location>
        <position position="206"/>
    </location>
</feature>
<evidence type="ECO:0000256" key="4">
    <source>
        <dbReference type="PROSITE-ProRule" id="PRU01161"/>
    </source>
</evidence>
<name>A0A259U3T6_9BACT</name>
<dbReference type="InterPro" id="IPR016035">
    <property type="entry name" value="Acyl_Trfase/lysoPLipase"/>
</dbReference>
<keyword evidence="7" id="KW-1185">Reference proteome</keyword>
<organism evidence="6 7">
    <name type="scientific">Rubricoccus marinus</name>
    <dbReference type="NCBI Taxonomy" id="716817"/>
    <lineage>
        <taxon>Bacteria</taxon>
        <taxon>Pseudomonadati</taxon>
        <taxon>Rhodothermota</taxon>
        <taxon>Rhodothermia</taxon>
        <taxon>Rhodothermales</taxon>
        <taxon>Rubricoccaceae</taxon>
        <taxon>Rubricoccus</taxon>
    </lineage>
</organism>
<gene>
    <name evidence="6" type="ORF">BSZ36_09380</name>
</gene>
<proteinExistence type="predicted"/>
<dbReference type="Proteomes" id="UP000216446">
    <property type="component" value="Unassembled WGS sequence"/>
</dbReference>
<keyword evidence="1 4" id="KW-0378">Hydrolase</keyword>
<comment type="caution">
    <text evidence="6">The sequence shown here is derived from an EMBL/GenBank/DDBJ whole genome shotgun (WGS) entry which is preliminary data.</text>
</comment>
<dbReference type="GO" id="GO:0016042">
    <property type="term" value="P:lipid catabolic process"/>
    <property type="evidence" value="ECO:0007669"/>
    <property type="project" value="UniProtKB-UniRule"/>
</dbReference>
<feature type="active site" description="Nucleophile" evidence="4">
    <location>
        <position position="36"/>
    </location>
</feature>
<dbReference type="InterPro" id="IPR002641">
    <property type="entry name" value="PNPLA_dom"/>
</dbReference>
<dbReference type="SUPFAM" id="SSF52151">
    <property type="entry name" value="FabD/lysophospholipase-like"/>
    <property type="match status" value="1"/>
</dbReference>
<dbReference type="PANTHER" id="PTHR14226">
    <property type="entry name" value="NEUROPATHY TARGET ESTERASE/SWISS CHEESE D.MELANOGASTER"/>
    <property type="match status" value="1"/>
</dbReference>
<evidence type="ECO:0000313" key="7">
    <source>
        <dbReference type="Proteomes" id="UP000216446"/>
    </source>
</evidence>
<comment type="caution">
    <text evidence="4">Lacks conserved residue(s) required for the propagation of feature annotation.</text>
</comment>
<dbReference type="PROSITE" id="PS51635">
    <property type="entry name" value="PNPLA"/>
    <property type="match status" value="1"/>
</dbReference>
<evidence type="ECO:0000256" key="3">
    <source>
        <dbReference type="ARBA" id="ARBA00023098"/>
    </source>
</evidence>
<dbReference type="AlphaFoldDB" id="A0A259U3T6"/>
<evidence type="ECO:0000259" key="5">
    <source>
        <dbReference type="PROSITE" id="PS51635"/>
    </source>
</evidence>
<dbReference type="EMBL" id="MQWB01000001">
    <property type="protein sequence ID" value="OZC04676.1"/>
    <property type="molecule type" value="Genomic_DNA"/>
</dbReference>
<feature type="domain" description="PNPLA" evidence="5">
    <location>
        <begin position="1"/>
        <end position="219"/>
    </location>
</feature>
<reference evidence="6 7" key="1">
    <citation type="submission" date="2016-11" db="EMBL/GenBank/DDBJ databases">
        <title>Study of marine rhodopsin-containing bacteria.</title>
        <authorList>
            <person name="Yoshizawa S."/>
            <person name="Kumagai Y."/>
            <person name="Kogure K."/>
        </authorList>
    </citation>
    <scope>NUCLEOTIDE SEQUENCE [LARGE SCALE GENOMIC DNA]</scope>
    <source>
        <strain evidence="6 7">SG-29</strain>
    </source>
</reference>